<feature type="compositionally biased region" description="Low complexity" evidence="6">
    <location>
        <begin position="739"/>
        <end position="751"/>
    </location>
</feature>
<keyword evidence="5" id="KW-0010">Activator</keyword>
<keyword evidence="5" id="KW-0805">Transcription regulation</keyword>
<evidence type="ECO:0000313" key="8">
    <source>
        <dbReference type="EMBL" id="KAH9376286.1"/>
    </source>
</evidence>
<dbReference type="GO" id="GO:0042162">
    <property type="term" value="F:telomeric DNA binding"/>
    <property type="evidence" value="ECO:0007669"/>
    <property type="project" value="TreeGrafter"/>
</dbReference>
<feature type="region of interest" description="Disordered" evidence="6">
    <location>
        <begin position="133"/>
        <end position="823"/>
    </location>
</feature>
<reference evidence="8 9" key="1">
    <citation type="journal article" date="2020" name="Cell">
        <title>Large-Scale Comparative Analyses of Tick Genomes Elucidate Their Genetic Diversity and Vector Capacities.</title>
        <authorList>
            <consortium name="Tick Genome and Microbiome Consortium (TIGMIC)"/>
            <person name="Jia N."/>
            <person name="Wang J."/>
            <person name="Shi W."/>
            <person name="Du L."/>
            <person name="Sun Y."/>
            <person name="Zhan W."/>
            <person name="Jiang J.F."/>
            <person name="Wang Q."/>
            <person name="Zhang B."/>
            <person name="Ji P."/>
            <person name="Bell-Sakyi L."/>
            <person name="Cui X.M."/>
            <person name="Yuan T.T."/>
            <person name="Jiang B.G."/>
            <person name="Yang W.F."/>
            <person name="Lam T.T."/>
            <person name="Chang Q.C."/>
            <person name="Ding S.J."/>
            <person name="Wang X.J."/>
            <person name="Zhu J.G."/>
            <person name="Ruan X.D."/>
            <person name="Zhao L."/>
            <person name="Wei J.T."/>
            <person name="Ye R.Z."/>
            <person name="Que T.C."/>
            <person name="Du C.H."/>
            <person name="Zhou Y.H."/>
            <person name="Cheng J.X."/>
            <person name="Dai P.F."/>
            <person name="Guo W.B."/>
            <person name="Han X.H."/>
            <person name="Huang E.J."/>
            <person name="Li L.F."/>
            <person name="Wei W."/>
            <person name="Gao Y.C."/>
            <person name="Liu J.Z."/>
            <person name="Shao H.Z."/>
            <person name="Wang X."/>
            <person name="Wang C.C."/>
            <person name="Yang T.C."/>
            <person name="Huo Q.B."/>
            <person name="Li W."/>
            <person name="Chen H.Y."/>
            <person name="Chen S.E."/>
            <person name="Zhou L.G."/>
            <person name="Ni X.B."/>
            <person name="Tian J.H."/>
            <person name="Sheng Y."/>
            <person name="Liu T."/>
            <person name="Pan Y.S."/>
            <person name="Xia L.Y."/>
            <person name="Li J."/>
            <person name="Zhao F."/>
            <person name="Cao W.C."/>
        </authorList>
    </citation>
    <scope>NUCLEOTIDE SEQUENCE [LARGE SCALE GENOMIC DNA]</scope>
    <source>
        <strain evidence="8">HaeL-2018</strain>
    </source>
</reference>
<dbReference type="Pfam" id="PF08914">
    <property type="entry name" value="Myb_Rap1"/>
    <property type="match status" value="1"/>
</dbReference>
<dbReference type="GO" id="GO:0031848">
    <property type="term" value="P:protection from non-homologous end joining at telomere"/>
    <property type="evidence" value="ECO:0007669"/>
    <property type="project" value="TreeGrafter"/>
</dbReference>
<keyword evidence="9" id="KW-1185">Reference proteome</keyword>
<dbReference type="Gene3D" id="1.10.10.60">
    <property type="entry name" value="Homeodomain-like"/>
    <property type="match status" value="1"/>
</dbReference>
<feature type="compositionally biased region" description="Low complexity" evidence="6">
    <location>
        <begin position="329"/>
        <end position="339"/>
    </location>
</feature>
<protein>
    <recommendedName>
        <fullName evidence="5">Telomeric repeat-binding factor 2-interacting protein 1</fullName>
        <shortName evidence="5">TERF2-interacting telomeric protein 1</shortName>
    </recommendedName>
    <alternativeName>
        <fullName evidence="5">Repressor/activator protein 1 homolog</fullName>
    </alternativeName>
</protein>
<feature type="compositionally biased region" description="Polar residues" evidence="6">
    <location>
        <begin position="641"/>
        <end position="661"/>
    </location>
</feature>
<feature type="compositionally biased region" description="Polar residues" evidence="6">
    <location>
        <begin position="670"/>
        <end position="681"/>
    </location>
</feature>
<feature type="compositionally biased region" description="Polar residues" evidence="6">
    <location>
        <begin position="866"/>
        <end position="876"/>
    </location>
</feature>
<dbReference type="PANTHER" id="PTHR16466:SF6">
    <property type="entry name" value="TELOMERIC REPEAT-BINDING FACTOR 2-INTERACTING PROTEIN 1"/>
    <property type="match status" value="1"/>
</dbReference>
<keyword evidence="2 5" id="KW-0158">Chromosome</keyword>
<dbReference type="GO" id="GO:0010833">
    <property type="term" value="P:telomere maintenance via telomere lengthening"/>
    <property type="evidence" value="ECO:0007669"/>
    <property type="project" value="UniProtKB-UniRule"/>
</dbReference>
<evidence type="ECO:0000256" key="5">
    <source>
        <dbReference type="RuleBase" id="RU367107"/>
    </source>
</evidence>
<dbReference type="OrthoDB" id="10257855at2759"/>
<feature type="compositionally biased region" description="Polar residues" evidence="6">
    <location>
        <begin position="427"/>
        <end position="436"/>
    </location>
</feature>
<dbReference type="InterPro" id="IPR015010">
    <property type="entry name" value="TERF2IP_Myb"/>
</dbReference>
<dbReference type="VEuPathDB" id="VectorBase:HLOH_060659"/>
<evidence type="ECO:0000259" key="7">
    <source>
        <dbReference type="Pfam" id="PF08914"/>
    </source>
</evidence>
<keyword evidence="5" id="KW-0804">Transcription</keyword>
<evidence type="ECO:0000256" key="4">
    <source>
        <dbReference type="ARBA" id="ARBA00023242"/>
    </source>
</evidence>
<dbReference type="InterPro" id="IPR039595">
    <property type="entry name" value="TE2IP/Rap1"/>
</dbReference>
<feature type="compositionally biased region" description="Polar residues" evidence="6">
    <location>
        <begin position="290"/>
        <end position="303"/>
    </location>
</feature>
<feature type="compositionally biased region" description="Basic and acidic residues" evidence="6">
    <location>
        <begin position="682"/>
        <end position="693"/>
    </location>
</feature>
<dbReference type="AlphaFoldDB" id="A0A9J6GCV1"/>
<feature type="compositionally biased region" description="Polar residues" evidence="6">
    <location>
        <begin position="530"/>
        <end position="542"/>
    </location>
</feature>
<dbReference type="Proteomes" id="UP000821853">
    <property type="component" value="Unassembled WGS sequence"/>
</dbReference>
<comment type="subcellular location">
    <subcellularLocation>
        <location evidence="5">Nucleus</location>
    </subcellularLocation>
    <subcellularLocation>
        <location evidence="5">Chromosome</location>
        <location evidence="5">Telomere</location>
    </subcellularLocation>
</comment>
<feature type="compositionally biased region" description="Polar residues" evidence="6">
    <location>
        <begin position="403"/>
        <end position="412"/>
    </location>
</feature>
<organism evidence="8 9">
    <name type="scientific">Haemaphysalis longicornis</name>
    <name type="common">Bush tick</name>
    <dbReference type="NCBI Taxonomy" id="44386"/>
    <lineage>
        <taxon>Eukaryota</taxon>
        <taxon>Metazoa</taxon>
        <taxon>Ecdysozoa</taxon>
        <taxon>Arthropoda</taxon>
        <taxon>Chelicerata</taxon>
        <taxon>Arachnida</taxon>
        <taxon>Acari</taxon>
        <taxon>Parasitiformes</taxon>
        <taxon>Ixodida</taxon>
        <taxon>Ixodoidea</taxon>
        <taxon>Ixodidae</taxon>
        <taxon>Haemaphysalinae</taxon>
        <taxon>Haemaphysalis</taxon>
    </lineage>
</organism>
<dbReference type="SUPFAM" id="SSF46689">
    <property type="entry name" value="Homeodomain-like"/>
    <property type="match status" value="1"/>
</dbReference>
<sequence length="972" mass="105553">MSRTEEPTRYAWCRLSSQRRTTGSDDVFSSNYIRACSESNKLYPLKDFKVPTSQIALDDSKRRTLRSVRSRREYTLGEDMAIAKFIAERPGVRVRGNAVYQEMAAAGVVSGDHSWQSLKQRYLKTIQPMRHQYESPDAASSLAKRFAEESGAARGSSPRDTPGKHILVEDSDSGSDDNFSPKRRRPAPRELESSENSSTEAEVIAETESQTTPPPEQPETPASQETKAEKRKRPNCNSSTISLVASSDEEASTTKGSPRKVLETKAGRKSTKRQQDSGEVPTGKLRVQASLWQAQGRTPNRSPDSGAARPADRETVVVPSFPPSDKQKTLPTTPKTSSKGAPSAKAHAQSVEIDSDSELEVSPGINKSTTKGTGHNLEAHSSDRLRKQRRRQRPSGRPERTPSPENTRQPMWSSPRKRGKARLLENSIGQSNTQMHPKSRITDDSACETDSEDPPGPVCIAEGSNLPSAPLLGGRKKKGVASPGKRYEMQTLSSEEEQTMPPKGDRNSSRLRLRTKPTSSAKGSDGVPNVDSSVTSKPNSGSAAERRLPLSPLKERQRGTLPADRGGRSSNLGRLESGHSSIKPPEADSEDPTRRAHTSEGSKVQTRSLSKSPTNRGVRSRYWQSNKTEQASTEEREVDTPTGTETPSLVRTQNEPPSSAKGTGKKPDAGSSTMSAVNSTRSPERVSSREGKLRSLRLSARKQVGTSPTKSDSGLSIEHRHKSSCNDGAASETDSEDPLGLGRVVRGSLLRAQLPRDQSKTKGVSSRRRGLGKQTVCLEERESSTRSKASALCKQTRLTRSAGERGVESAVSATQKEDGADAGQFDSADELLLEQATRRAADSPMSLDSADENLLARVTGLHSDNASTVTLSSEPSRASPIVIPSSSECSEEDVAAEPDRDSFAAERQRLAKFLGVLKEGNKVPPHASVTCPLDCRCPRSTEYIRAARSGGCARRIPRLPRLPVAKRLPRSQ</sequence>
<keyword evidence="4 5" id="KW-0539">Nucleus</keyword>
<dbReference type="InterPro" id="IPR009057">
    <property type="entry name" value="Homeodomain-like_sf"/>
</dbReference>
<comment type="caution">
    <text evidence="8">The sequence shown here is derived from an EMBL/GenBank/DDBJ whole genome shotgun (WGS) entry which is preliminary data.</text>
</comment>
<proteinExistence type="inferred from homology"/>
<feature type="compositionally biased region" description="Polar residues" evidence="6">
    <location>
        <begin position="704"/>
        <end position="714"/>
    </location>
</feature>
<dbReference type="OMA" id="RRSVRYW"/>
<dbReference type="PANTHER" id="PTHR16466">
    <property type="entry name" value="TELOMERE REPEAT-BINDING FACTOR 2-INTERACTING PROTEIN 1"/>
    <property type="match status" value="1"/>
</dbReference>
<feature type="compositionally biased region" description="Polar residues" evidence="6">
    <location>
        <begin position="235"/>
        <end position="245"/>
    </location>
</feature>
<evidence type="ECO:0000256" key="1">
    <source>
        <dbReference type="ARBA" id="ARBA00010467"/>
    </source>
</evidence>
<feature type="compositionally biased region" description="Basic and acidic residues" evidence="6">
    <location>
        <begin position="591"/>
        <end position="600"/>
    </location>
</feature>
<comment type="similarity">
    <text evidence="1 5">Belongs to the RAP1 family.</text>
</comment>
<evidence type="ECO:0000256" key="6">
    <source>
        <dbReference type="SAM" id="MobiDB-lite"/>
    </source>
</evidence>
<comment type="function">
    <text evidence="5">Acts both as a regulator of telomere function and as a transcription regulator. Involved in the regulation of telomere length and protection as a component of the shelterin complex (telosome). Does not bind DNA directly: recruited to telomeric double-stranded 5'-TTAGGG-3' repeats via its interaction with terf2. Independently of its function in telomeres, also acts as a transcription regulator: recruited to extratelomeric 5'-TTAGGG-3' sites via its association with terf2 or other factors, and regulates gene expression.</text>
</comment>
<dbReference type="CDD" id="cd11655">
    <property type="entry name" value="rap1_myb-like"/>
    <property type="match status" value="1"/>
</dbReference>
<accession>A0A9J6GCV1</accession>
<dbReference type="GO" id="GO:0070187">
    <property type="term" value="C:shelterin complex"/>
    <property type="evidence" value="ECO:0007669"/>
    <property type="project" value="TreeGrafter"/>
</dbReference>
<feature type="domain" description="TERF2-interacting telomeric protein 1 Myb" evidence="7">
    <location>
        <begin position="74"/>
        <end position="132"/>
    </location>
</feature>
<feature type="compositionally biased region" description="Polar residues" evidence="6">
    <location>
        <begin position="601"/>
        <end position="631"/>
    </location>
</feature>
<name>A0A9J6GCV1_HAELO</name>
<feature type="compositionally biased region" description="Basic and acidic residues" evidence="6">
    <location>
        <begin position="544"/>
        <end position="558"/>
    </location>
</feature>
<evidence type="ECO:0000256" key="3">
    <source>
        <dbReference type="ARBA" id="ARBA00022895"/>
    </source>
</evidence>
<feature type="region of interest" description="Disordered" evidence="6">
    <location>
        <begin position="866"/>
        <end position="901"/>
    </location>
</feature>
<dbReference type="GO" id="GO:0006355">
    <property type="term" value="P:regulation of DNA-templated transcription"/>
    <property type="evidence" value="ECO:0007669"/>
    <property type="project" value="UniProtKB-UniRule"/>
</dbReference>
<keyword evidence="3 5" id="KW-0779">Telomere</keyword>
<dbReference type="EMBL" id="JABSTR010000008">
    <property type="protein sequence ID" value="KAH9376286.1"/>
    <property type="molecule type" value="Genomic_DNA"/>
</dbReference>
<gene>
    <name evidence="8" type="ORF">HPB48_015014</name>
</gene>
<evidence type="ECO:0000313" key="9">
    <source>
        <dbReference type="Proteomes" id="UP000821853"/>
    </source>
</evidence>
<comment type="subunit">
    <text evidence="5">Homodimer.</text>
</comment>
<evidence type="ECO:0000256" key="2">
    <source>
        <dbReference type="ARBA" id="ARBA00022454"/>
    </source>
</evidence>